<name>E5ATB2_MYCRK</name>
<evidence type="ECO:0000313" key="2">
    <source>
        <dbReference type="Proteomes" id="UP000007437"/>
    </source>
</evidence>
<dbReference type="AlphaFoldDB" id="E5ATB2"/>
<protein>
    <submittedName>
        <fullName evidence="1">Uncharacterized protein</fullName>
    </submittedName>
</protein>
<reference evidence="1 2" key="1">
    <citation type="journal article" date="2011" name="J. Bacteriol.">
        <title>Complete genome sequence of Burkholderia rhizoxinica, an endosymbiont of Rhizopus microsporus.</title>
        <authorList>
            <person name="Lackner G."/>
            <person name="Moebius N."/>
            <person name="Partida-Martinez L."/>
            <person name="Hertweck C."/>
        </authorList>
    </citation>
    <scope>NUCLEOTIDE SEQUENCE [LARGE SCALE GENOMIC DNA]</scope>
    <source>
        <strain evidence="2">DSM 19002 / CIP 109453 / HKI 454</strain>
    </source>
</reference>
<dbReference type="STRING" id="882378.RBRH_01380"/>
<dbReference type="EMBL" id="FR687359">
    <property type="protein sequence ID" value="CBW75786.1"/>
    <property type="molecule type" value="Genomic_DNA"/>
</dbReference>
<dbReference type="KEGG" id="brh:RBRH_01380"/>
<evidence type="ECO:0000313" key="1">
    <source>
        <dbReference type="EMBL" id="CBW75786.1"/>
    </source>
</evidence>
<gene>
    <name evidence="1" type="ordered locus">RBRH_01380</name>
</gene>
<accession>E5ATB2</accession>
<organism evidence="1 2">
    <name type="scientific">Mycetohabitans rhizoxinica (strain DSM 19002 / CIP 109453 / HKI 454)</name>
    <name type="common">Paraburkholderia rhizoxinica</name>
    <dbReference type="NCBI Taxonomy" id="882378"/>
    <lineage>
        <taxon>Bacteria</taxon>
        <taxon>Pseudomonadati</taxon>
        <taxon>Pseudomonadota</taxon>
        <taxon>Betaproteobacteria</taxon>
        <taxon>Burkholderiales</taxon>
        <taxon>Burkholderiaceae</taxon>
        <taxon>Mycetohabitans</taxon>
    </lineage>
</organism>
<sequence length="45" mass="5116">MASRVMLHSLVWRERGDTRVARQCHAAAVTSRHRAPSTYRSNVHG</sequence>
<proteinExistence type="predicted"/>
<dbReference type="Proteomes" id="UP000007437">
    <property type="component" value="Chromosome"/>
</dbReference>
<dbReference type="HOGENOM" id="CLU_3197193_0_0_4"/>